<protein>
    <recommendedName>
        <fullName evidence="5">Aminopeptidase N</fullName>
        <ecNumber evidence="4">3.4.11.2</ecNumber>
    </recommendedName>
</protein>
<comment type="similarity">
    <text evidence="3">Belongs to the peptidase M1 family.</text>
</comment>
<name>A0A7C4GBU0_UNCW3</name>
<dbReference type="GO" id="GO:0042277">
    <property type="term" value="F:peptide binding"/>
    <property type="evidence" value="ECO:0007669"/>
    <property type="project" value="TreeGrafter"/>
</dbReference>
<reference evidence="15" key="1">
    <citation type="journal article" date="2020" name="mSystems">
        <title>Genome- and Community-Level Interaction Insights into Carbon Utilization and Element Cycling Functions of Hydrothermarchaeota in Hydrothermal Sediment.</title>
        <authorList>
            <person name="Zhou Z."/>
            <person name="Liu Y."/>
            <person name="Xu W."/>
            <person name="Pan J."/>
            <person name="Luo Z.H."/>
            <person name="Li M."/>
        </authorList>
    </citation>
    <scope>NUCLEOTIDE SEQUENCE [LARGE SCALE GENOMIC DNA]</scope>
    <source>
        <strain evidence="15">SpSt-488</strain>
    </source>
</reference>
<dbReference type="Pfam" id="PF17900">
    <property type="entry name" value="Peptidase_M1_N"/>
    <property type="match status" value="1"/>
</dbReference>
<dbReference type="InterPro" id="IPR027268">
    <property type="entry name" value="Peptidase_M4/M1_CTD_sf"/>
</dbReference>
<keyword evidence="6" id="KW-0031">Aminopeptidase</keyword>
<sequence length="722" mass="82759">MNEILRPLAPRPRLDQPSRPSLRLVDSRPAERRVNAFDLAAARPRIESLTSRREPVNRIIFVAVLLGVGIAQAFPPSEGKHPLFPSPRSVVDRESTHHYDVRHYRIDLTTSLASGAFAARCRIELTPRRDNFDTFSLHFVNLVCDSIRREGNTCTFTTPSGRLLVTLDQPHANGESLAVDVYYHRNAGTANRGYYWYARGNQGIPHAVAYSVTQPDDSRYWFPCFDQPWDKAERGCLVNITVPDSFSACANGVLDSTRVSGGWRTDYWRHSRPISTYLMCFAASRFTDWQIWWHHGADSMPVRYYVWPTDSVSAVSSFGRMTDMLDFFSAPDRYGLYPFFDEKYGMVAVYPYPWGGMEHQTMTTIHRYWVIYGSDNGIAHELAHQWWGDMVTCLDWRNIWLNEGFATYSDQLYYYHRNGRSGFLSLIRRRADDYFNEEASDPHPIYDPPPGHEFDWGHTYCKAAWVQHMLRYVAGDTSWPNHGIFFEALREYGDSFRYANANTEDYRRILERRLGLDLGWFFDEWVYSLGYPNYTVGWQSRETTDGWEVVVDLAQNNMSGAPAVFHMPVEIRIRWSGGDTIIRYPVETSPQRNVFPVPAQPTALEFDPNEWLLDQHSVQVGLTSEFDPGFGISRPRLSIGPNPCRRLARLEFELPGTRDVRLEVFGLDGRLVRSFDCGLLSGGRHSLAWNYAEDGSDLAPGIYIVRLTAGADVTTGRLAKVD</sequence>
<evidence type="ECO:0000256" key="7">
    <source>
        <dbReference type="ARBA" id="ARBA00022670"/>
    </source>
</evidence>
<dbReference type="GO" id="GO:0008270">
    <property type="term" value="F:zinc ion binding"/>
    <property type="evidence" value="ECO:0007669"/>
    <property type="project" value="InterPro"/>
</dbReference>
<dbReference type="PANTHER" id="PTHR11533">
    <property type="entry name" value="PROTEASE M1 ZINC METALLOPROTEASE"/>
    <property type="match status" value="1"/>
</dbReference>
<accession>A0A7C4GBU0</accession>
<keyword evidence="10" id="KW-0862">Zinc</keyword>
<gene>
    <name evidence="15" type="ORF">ENS41_08010</name>
</gene>
<dbReference type="CDD" id="cd09603">
    <property type="entry name" value="M1_APN_like"/>
    <property type="match status" value="1"/>
</dbReference>
<evidence type="ECO:0000256" key="11">
    <source>
        <dbReference type="ARBA" id="ARBA00023049"/>
    </source>
</evidence>
<dbReference type="GO" id="GO:0005737">
    <property type="term" value="C:cytoplasm"/>
    <property type="evidence" value="ECO:0007669"/>
    <property type="project" value="TreeGrafter"/>
</dbReference>
<dbReference type="GO" id="GO:0006508">
    <property type="term" value="P:proteolysis"/>
    <property type="evidence" value="ECO:0007669"/>
    <property type="project" value="UniProtKB-KW"/>
</dbReference>
<feature type="domain" description="Aminopeptidase N-like N-terminal" evidence="14">
    <location>
        <begin position="102"/>
        <end position="278"/>
    </location>
</feature>
<dbReference type="Gene3D" id="2.60.40.4070">
    <property type="match status" value="1"/>
</dbReference>
<keyword evidence="7" id="KW-0645">Protease</keyword>
<feature type="region of interest" description="Disordered" evidence="12">
    <location>
        <begin position="1"/>
        <end position="21"/>
    </location>
</feature>
<dbReference type="SUPFAM" id="SSF63737">
    <property type="entry name" value="Leukotriene A4 hydrolase N-terminal domain"/>
    <property type="match status" value="1"/>
</dbReference>
<evidence type="ECO:0000256" key="12">
    <source>
        <dbReference type="SAM" id="MobiDB-lite"/>
    </source>
</evidence>
<dbReference type="EC" id="3.4.11.2" evidence="4"/>
<dbReference type="InterPro" id="IPR042097">
    <property type="entry name" value="Aminopeptidase_N-like_N_sf"/>
</dbReference>
<evidence type="ECO:0000256" key="1">
    <source>
        <dbReference type="ARBA" id="ARBA00000098"/>
    </source>
</evidence>
<evidence type="ECO:0000256" key="9">
    <source>
        <dbReference type="ARBA" id="ARBA00022801"/>
    </source>
</evidence>
<proteinExistence type="inferred from homology"/>
<dbReference type="Pfam" id="PF01433">
    <property type="entry name" value="Peptidase_M1"/>
    <property type="match status" value="1"/>
</dbReference>
<dbReference type="InterPro" id="IPR014782">
    <property type="entry name" value="Peptidase_M1_dom"/>
</dbReference>
<dbReference type="PANTHER" id="PTHR11533:SF174">
    <property type="entry name" value="PUROMYCIN-SENSITIVE AMINOPEPTIDASE-RELATED"/>
    <property type="match status" value="1"/>
</dbReference>
<evidence type="ECO:0000259" key="14">
    <source>
        <dbReference type="Pfam" id="PF17900"/>
    </source>
</evidence>
<evidence type="ECO:0000313" key="15">
    <source>
        <dbReference type="EMBL" id="HGK28870.1"/>
    </source>
</evidence>
<dbReference type="GO" id="GO:0043171">
    <property type="term" value="P:peptide catabolic process"/>
    <property type="evidence" value="ECO:0007669"/>
    <property type="project" value="TreeGrafter"/>
</dbReference>
<comment type="catalytic activity">
    <reaction evidence="1">
        <text>Release of an N-terminal amino acid, Xaa-|-Yaa- from a peptide, amide or arylamide. Xaa is preferably Ala, but may be most amino acids including Pro (slow action). When a terminal hydrophobic residue is followed by a prolyl residue, the two may be released as an intact Xaa-Pro dipeptide.</text>
        <dbReference type="EC" id="3.4.11.2"/>
    </reaction>
</comment>
<dbReference type="PRINTS" id="PR00756">
    <property type="entry name" value="ALADIPTASE"/>
</dbReference>
<keyword evidence="9" id="KW-0378">Hydrolase</keyword>
<comment type="cofactor">
    <cofactor evidence="2">
        <name>Zn(2+)</name>
        <dbReference type="ChEBI" id="CHEBI:29105"/>
    </cofactor>
</comment>
<organism evidence="15">
    <name type="scientific">candidate division WOR-3 bacterium</name>
    <dbReference type="NCBI Taxonomy" id="2052148"/>
    <lineage>
        <taxon>Bacteria</taxon>
        <taxon>Bacteria division WOR-3</taxon>
    </lineage>
</organism>
<dbReference type="GO" id="GO:0005615">
    <property type="term" value="C:extracellular space"/>
    <property type="evidence" value="ECO:0007669"/>
    <property type="project" value="TreeGrafter"/>
</dbReference>
<dbReference type="EMBL" id="DSUT01000168">
    <property type="protein sequence ID" value="HGK28870.1"/>
    <property type="molecule type" value="Genomic_DNA"/>
</dbReference>
<feature type="domain" description="Peptidase M1 membrane alanine aminopeptidase" evidence="13">
    <location>
        <begin position="337"/>
        <end position="525"/>
    </location>
</feature>
<dbReference type="SUPFAM" id="SSF55486">
    <property type="entry name" value="Metalloproteases ('zincins'), catalytic domain"/>
    <property type="match status" value="1"/>
</dbReference>
<evidence type="ECO:0000256" key="3">
    <source>
        <dbReference type="ARBA" id="ARBA00010136"/>
    </source>
</evidence>
<dbReference type="GO" id="GO:0016020">
    <property type="term" value="C:membrane"/>
    <property type="evidence" value="ECO:0007669"/>
    <property type="project" value="TreeGrafter"/>
</dbReference>
<keyword evidence="11" id="KW-0482">Metalloprotease</keyword>
<dbReference type="InterPro" id="IPR001930">
    <property type="entry name" value="Peptidase_M1"/>
</dbReference>
<dbReference type="GO" id="GO:0016285">
    <property type="term" value="F:alanyl aminopeptidase activity"/>
    <property type="evidence" value="ECO:0007669"/>
    <property type="project" value="UniProtKB-EC"/>
</dbReference>
<dbReference type="Gene3D" id="1.10.390.10">
    <property type="entry name" value="Neutral Protease Domain 2"/>
    <property type="match status" value="1"/>
</dbReference>
<dbReference type="GO" id="GO:0070006">
    <property type="term" value="F:metalloaminopeptidase activity"/>
    <property type="evidence" value="ECO:0007669"/>
    <property type="project" value="TreeGrafter"/>
</dbReference>
<dbReference type="InterPro" id="IPR045357">
    <property type="entry name" value="Aminopeptidase_N-like_N"/>
</dbReference>
<evidence type="ECO:0000256" key="4">
    <source>
        <dbReference type="ARBA" id="ARBA00012564"/>
    </source>
</evidence>
<evidence type="ECO:0000256" key="8">
    <source>
        <dbReference type="ARBA" id="ARBA00022723"/>
    </source>
</evidence>
<dbReference type="InterPro" id="IPR050344">
    <property type="entry name" value="Peptidase_M1_aminopeptidases"/>
</dbReference>
<keyword evidence="8" id="KW-0479">Metal-binding</keyword>
<evidence type="ECO:0000256" key="2">
    <source>
        <dbReference type="ARBA" id="ARBA00001947"/>
    </source>
</evidence>
<dbReference type="AlphaFoldDB" id="A0A7C4GBU0"/>
<comment type="caution">
    <text evidence="15">The sequence shown here is derived from an EMBL/GenBank/DDBJ whole genome shotgun (WGS) entry which is preliminary data.</text>
</comment>
<evidence type="ECO:0000256" key="6">
    <source>
        <dbReference type="ARBA" id="ARBA00022438"/>
    </source>
</evidence>
<evidence type="ECO:0000256" key="10">
    <source>
        <dbReference type="ARBA" id="ARBA00022833"/>
    </source>
</evidence>
<evidence type="ECO:0000259" key="13">
    <source>
        <dbReference type="Pfam" id="PF01433"/>
    </source>
</evidence>
<evidence type="ECO:0000256" key="5">
    <source>
        <dbReference type="ARBA" id="ARBA00015611"/>
    </source>
</evidence>
<dbReference type="Gene3D" id="2.60.40.1730">
    <property type="entry name" value="tricorn interacting facor f3 domain"/>
    <property type="match status" value="1"/>
</dbReference>